<feature type="domain" description="EamA" evidence="7">
    <location>
        <begin position="164"/>
        <end position="302"/>
    </location>
</feature>
<reference evidence="9" key="1">
    <citation type="submission" date="2024-07" db="EMBL/GenBank/DDBJ databases">
        <title>Two chromosome-level genome assemblies of Korean endemic species Abeliophyllum distichum and Forsythia ovata (Oleaceae).</title>
        <authorList>
            <person name="Jang H."/>
        </authorList>
    </citation>
    <scope>NUCLEOTIDE SEQUENCE [LARGE SCALE GENOMIC DNA]</scope>
</reference>
<proteinExistence type="inferred from homology"/>
<feature type="transmembrane region" description="Helical" evidence="6">
    <location>
        <begin position="194"/>
        <end position="216"/>
    </location>
</feature>
<evidence type="ECO:0000256" key="5">
    <source>
        <dbReference type="ARBA" id="ARBA00023136"/>
    </source>
</evidence>
<feature type="transmembrane region" description="Helical" evidence="6">
    <location>
        <begin position="284"/>
        <end position="304"/>
    </location>
</feature>
<keyword evidence="4 6" id="KW-1133">Transmembrane helix</keyword>
<dbReference type="PANTHER" id="PTHR31218">
    <property type="entry name" value="WAT1-RELATED PROTEIN"/>
    <property type="match status" value="1"/>
</dbReference>
<accession>A0ABD1QQW3</accession>
<feature type="transmembrane region" description="Helical" evidence="6">
    <location>
        <begin position="59"/>
        <end position="78"/>
    </location>
</feature>
<evidence type="ECO:0000256" key="1">
    <source>
        <dbReference type="ARBA" id="ARBA00004141"/>
    </source>
</evidence>
<feature type="transmembrane region" description="Helical" evidence="6">
    <location>
        <begin position="228"/>
        <end position="251"/>
    </location>
</feature>
<dbReference type="GO" id="GO:0016020">
    <property type="term" value="C:membrane"/>
    <property type="evidence" value="ECO:0007669"/>
    <property type="project" value="UniProtKB-SubCell"/>
</dbReference>
<dbReference type="EMBL" id="JBFOLJ010000014">
    <property type="protein sequence ID" value="KAL2478607.1"/>
    <property type="molecule type" value="Genomic_DNA"/>
</dbReference>
<comment type="similarity">
    <text evidence="2 6">Belongs to the drug/metabolite transporter (DMT) superfamily. Plant drug/metabolite exporter (P-DME) (TC 2.A.7.4) family.</text>
</comment>
<evidence type="ECO:0000256" key="6">
    <source>
        <dbReference type="RuleBase" id="RU363077"/>
    </source>
</evidence>
<evidence type="ECO:0000313" key="8">
    <source>
        <dbReference type="EMBL" id="KAL2478607.1"/>
    </source>
</evidence>
<evidence type="ECO:0000256" key="4">
    <source>
        <dbReference type="ARBA" id="ARBA00022989"/>
    </source>
</evidence>
<dbReference type="Pfam" id="PF00892">
    <property type="entry name" value="EamA"/>
    <property type="match status" value="2"/>
</dbReference>
<dbReference type="AlphaFoldDB" id="A0ABD1QQW3"/>
<sequence>MVSVEFVFATVNILFKMVLDRGMNHLIIVAYRQLISSIFLTPLAYLWERESWSKLTPCLMGQMFLCALLGLTLCQYFFLLGLKYTSTTFMCAFINMVPVITFIIALPFGMEKANMKSKSGKAKVLGTLTCVGGALILMLYKGLPLITREPRPWPSTKAAGWGVIGSIYLCAGSLSWSSWFLIQTRVGNKYSFQYSSTAIMSMFSAIQSTILCFIVDRNISKWALKGKLEILCILYAGIIASGLCYVVMSWCVKQRGPVFTSAFSPLIQIFAAAFDVSILHQQIYLGSILGSIIVIVGMYVLLWGKSNNEEIGKQIVPTEMDETR</sequence>
<evidence type="ECO:0000256" key="3">
    <source>
        <dbReference type="ARBA" id="ARBA00022692"/>
    </source>
</evidence>
<organism evidence="8 9">
    <name type="scientific">Forsythia ovata</name>
    <dbReference type="NCBI Taxonomy" id="205694"/>
    <lineage>
        <taxon>Eukaryota</taxon>
        <taxon>Viridiplantae</taxon>
        <taxon>Streptophyta</taxon>
        <taxon>Embryophyta</taxon>
        <taxon>Tracheophyta</taxon>
        <taxon>Spermatophyta</taxon>
        <taxon>Magnoliopsida</taxon>
        <taxon>eudicotyledons</taxon>
        <taxon>Gunneridae</taxon>
        <taxon>Pentapetalae</taxon>
        <taxon>asterids</taxon>
        <taxon>lamiids</taxon>
        <taxon>Lamiales</taxon>
        <taxon>Oleaceae</taxon>
        <taxon>Forsythieae</taxon>
        <taxon>Forsythia</taxon>
    </lineage>
</organism>
<protein>
    <recommendedName>
        <fullName evidence="6">WAT1-related protein</fullName>
    </recommendedName>
</protein>
<comment type="subcellular location">
    <subcellularLocation>
        <location evidence="1 6">Membrane</location>
        <topology evidence="1 6">Multi-pass membrane protein</topology>
    </subcellularLocation>
</comment>
<dbReference type="InterPro" id="IPR037185">
    <property type="entry name" value="EmrE-like"/>
</dbReference>
<feature type="transmembrane region" description="Helical" evidence="6">
    <location>
        <begin position="122"/>
        <end position="140"/>
    </location>
</feature>
<keyword evidence="5 6" id="KW-0472">Membrane</keyword>
<keyword evidence="9" id="KW-1185">Reference proteome</keyword>
<dbReference type="InterPro" id="IPR030184">
    <property type="entry name" value="WAT1-related"/>
</dbReference>
<dbReference type="SUPFAM" id="SSF103481">
    <property type="entry name" value="Multidrug resistance efflux transporter EmrE"/>
    <property type="match status" value="2"/>
</dbReference>
<gene>
    <name evidence="8" type="ORF">Fot_47621</name>
</gene>
<evidence type="ECO:0000259" key="7">
    <source>
        <dbReference type="Pfam" id="PF00892"/>
    </source>
</evidence>
<feature type="domain" description="EamA" evidence="7">
    <location>
        <begin position="4"/>
        <end position="137"/>
    </location>
</feature>
<feature type="transmembrane region" description="Helical" evidence="6">
    <location>
        <begin position="84"/>
        <end position="110"/>
    </location>
</feature>
<feature type="transmembrane region" description="Helical" evidence="6">
    <location>
        <begin position="160"/>
        <end position="182"/>
    </location>
</feature>
<name>A0ABD1QQW3_9LAMI</name>
<dbReference type="Proteomes" id="UP001604277">
    <property type="component" value="Unassembled WGS sequence"/>
</dbReference>
<keyword evidence="3 6" id="KW-0812">Transmembrane</keyword>
<dbReference type="InterPro" id="IPR000620">
    <property type="entry name" value="EamA_dom"/>
</dbReference>
<comment type="caution">
    <text evidence="8">The sequence shown here is derived from an EMBL/GenBank/DDBJ whole genome shotgun (WGS) entry which is preliminary data.</text>
</comment>
<evidence type="ECO:0000313" key="9">
    <source>
        <dbReference type="Proteomes" id="UP001604277"/>
    </source>
</evidence>
<feature type="transmembrane region" description="Helical" evidence="6">
    <location>
        <begin position="26"/>
        <end position="47"/>
    </location>
</feature>
<evidence type="ECO:0000256" key="2">
    <source>
        <dbReference type="ARBA" id="ARBA00007635"/>
    </source>
</evidence>